<dbReference type="EMBL" id="PCSR01000045">
    <property type="protein sequence ID" value="PIP53260.1"/>
    <property type="molecule type" value="Genomic_DNA"/>
</dbReference>
<protein>
    <submittedName>
        <fullName evidence="1">Uncharacterized protein</fullName>
    </submittedName>
</protein>
<name>A0A2H0B882_9BACT</name>
<proteinExistence type="predicted"/>
<reference evidence="1 2" key="1">
    <citation type="submission" date="2017-09" db="EMBL/GenBank/DDBJ databases">
        <title>Depth-based differentiation of microbial function through sediment-hosted aquifers and enrichment of novel symbionts in the deep terrestrial subsurface.</title>
        <authorList>
            <person name="Probst A.J."/>
            <person name="Ladd B."/>
            <person name="Jarett J.K."/>
            <person name="Geller-Mcgrath D.E."/>
            <person name="Sieber C.M."/>
            <person name="Emerson J.B."/>
            <person name="Anantharaman K."/>
            <person name="Thomas B.C."/>
            <person name="Malmstrom R."/>
            <person name="Stieglmeier M."/>
            <person name="Klingl A."/>
            <person name="Woyke T."/>
            <person name="Ryan C.M."/>
            <person name="Banfield J.F."/>
        </authorList>
    </citation>
    <scope>NUCLEOTIDE SEQUENCE [LARGE SCALE GENOMIC DNA]</scope>
    <source>
        <strain evidence="1">CG23_combo_of_CG06-09_8_20_14_all_34_8</strain>
    </source>
</reference>
<gene>
    <name evidence="1" type="ORF">COX08_01980</name>
</gene>
<sequence>MIKSQSVKDDFAYFKAMPLPPDLSYELLKHPGFYWEHEFGKLPESFEPFQLFIVTNGISSEVIPPFTKFLKSLFELSRNYFRPGECMRASVATSQVRALIRYSTLPQTTTVSLMAYPDLLSLKHQWISLEIPTQPLIAIDPAGWHNPELHAIVPYFGSYHDCQVKSIALPDSYYVYTHSTKVPPSIESRVTKIARKIIK</sequence>
<dbReference type="AlphaFoldDB" id="A0A2H0B882"/>
<dbReference type="Proteomes" id="UP000229459">
    <property type="component" value="Unassembled WGS sequence"/>
</dbReference>
<organism evidence="1 2">
    <name type="scientific">Candidatus Beckwithbacteria bacterium CG23_combo_of_CG06-09_8_20_14_all_34_8</name>
    <dbReference type="NCBI Taxonomy" id="1974497"/>
    <lineage>
        <taxon>Bacteria</taxon>
        <taxon>Candidatus Beckwithiibacteriota</taxon>
    </lineage>
</organism>
<evidence type="ECO:0000313" key="1">
    <source>
        <dbReference type="EMBL" id="PIP53260.1"/>
    </source>
</evidence>
<accession>A0A2H0B882</accession>
<comment type="caution">
    <text evidence="1">The sequence shown here is derived from an EMBL/GenBank/DDBJ whole genome shotgun (WGS) entry which is preliminary data.</text>
</comment>
<evidence type="ECO:0000313" key="2">
    <source>
        <dbReference type="Proteomes" id="UP000229459"/>
    </source>
</evidence>